<dbReference type="InterPro" id="IPR037146">
    <property type="entry name" value="Colicin/pyocin_DNase_dom_sf"/>
</dbReference>
<dbReference type="SUPFAM" id="SSF54060">
    <property type="entry name" value="His-Me finger endonucleases"/>
    <property type="match status" value="1"/>
</dbReference>
<keyword evidence="6" id="KW-0044">Antibiotic</keyword>
<gene>
    <name evidence="9" type="ORF">SAMN05216598_5552</name>
</gene>
<evidence type="ECO:0000259" key="8">
    <source>
        <dbReference type="Pfam" id="PF06958"/>
    </source>
</evidence>
<evidence type="ECO:0000256" key="2">
    <source>
        <dbReference type="ARBA" id="ARBA00022529"/>
    </source>
</evidence>
<evidence type="ECO:0000313" key="10">
    <source>
        <dbReference type="Proteomes" id="UP000199524"/>
    </source>
</evidence>
<name>A0A1H2A5E3_9PSED</name>
<keyword evidence="2" id="KW-0929">Antimicrobial</keyword>
<reference evidence="10" key="1">
    <citation type="submission" date="2016-10" db="EMBL/GenBank/DDBJ databases">
        <authorList>
            <person name="Varghese N."/>
            <person name="Submissions S."/>
        </authorList>
    </citation>
    <scope>NUCLEOTIDE SEQUENCE [LARGE SCALE GENOMIC DNA]</scope>
    <source>
        <strain evidence="10">ATCC 23835</strain>
    </source>
</reference>
<dbReference type="AlphaFoldDB" id="A0A1H2A5E3"/>
<accession>A0A1H2A5E3</accession>
<proteinExistence type="inferred from homology"/>
<dbReference type="Gene3D" id="3.90.540.10">
    <property type="entry name" value="Colicin/pyocin, DNase domain"/>
    <property type="match status" value="1"/>
</dbReference>
<sequence>MPNPPKGYKNSGVEPVDIHAQRWAEYKDFPPKEEAKPNSLGCVFAKSCDLPNGIIDHKRLAGFIPVEKVGNYGEFAILGGRETDAQGNIPLKKVSGAVPATLGTLLLGGVATAAGVSCGGLCTAGTAIAGGSGLTGSSAVGGVLTTGVAAGALAGFVALLWPSSLGDSSLYTEEQLQSLKQGRTRLRIHVEQQADGTLKGYGYNTQSRTDWEMIPVVQFVEQGSQQVADFGDGVTLIWTPAVDPSSTSGIPPSEGAPQAPQIWIYPPSEKADNIIVNPIYPPEYKDFILVFPADSGVQPLYIVMNVRRKPGTVTGQGQDVVGVWLADAGVGLGVPAPSQIADQLRGREFKDFDSFRQAFWELVANDPELSQQFNERNLKGMLNGLAPVTPRAGHAGKRIAFELHHIELIKDGGEVYDTDNINVVTPRRHIDIHRGVE</sequence>
<evidence type="ECO:0000256" key="7">
    <source>
        <dbReference type="ARBA" id="ARBA00023048"/>
    </source>
</evidence>
<dbReference type="GO" id="GO:0019835">
    <property type="term" value="P:cytolysis"/>
    <property type="evidence" value="ECO:0007669"/>
    <property type="project" value="InterPro"/>
</dbReference>
<dbReference type="InterPro" id="IPR003615">
    <property type="entry name" value="HNH_nuc"/>
</dbReference>
<feature type="domain" description="Pyosin/cloacin translocation" evidence="8">
    <location>
        <begin position="173"/>
        <end position="303"/>
    </location>
</feature>
<dbReference type="InterPro" id="IPR003060">
    <property type="entry name" value="Pyocin_killer"/>
</dbReference>
<dbReference type="GO" id="GO:0004519">
    <property type="term" value="F:endonuclease activity"/>
    <property type="evidence" value="ECO:0007669"/>
    <property type="project" value="UniProtKB-KW"/>
</dbReference>
<dbReference type="EMBL" id="LT629777">
    <property type="protein sequence ID" value="SDT41097.1"/>
    <property type="molecule type" value="Genomic_DNA"/>
</dbReference>
<keyword evidence="3" id="KW-0540">Nuclease</keyword>
<dbReference type="InterPro" id="IPR036302">
    <property type="entry name" value="Pyosin/cloacin_T_dom_sf"/>
</dbReference>
<dbReference type="GO" id="GO:0042742">
    <property type="term" value="P:defense response to bacterium"/>
    <property type="evidence" value="ECO:0007669"/>
    <property type="project" value="UniProtKB-KW"/>
</dbReference>
<keyword evidence="4" id="KW-0255">Endonuclease</keyword>
<keyword evidence="5" id="KW-0378">Hydrolase</keyword>
<evidence type="ECO:0000256" key="4">
    <source>
        <dbReference type="ARBA" id="ARBA00022759"/>
    </source>
</evidence>
<evidence type="ECO:0000256" key="5">
    <source>
        <dbReference type="ARBA" id="ARBA00022801"/>
    </source>
</evidence>
<comment type="similarity">
    <text evidence="1">Belongs to the colicin/pyosin nuclease family.</text>
</comment>
<dbReference type="GO" id="GO:0005102">
    <property type="term" value="F:signaling receptor binding"/>
    <property type="evidence" value="ECO:0007669"/>
    <property type="project" value="InterPro"/>
</dbReference>
<dbReference type="RefSeq" id="WP_232000432.1">
    <property type="nucleotide sequence ID" value="NZ_LT629777.1"/>
</dbReference>
<dbReference type="Pfam" id="PF06958">
    <property type="entry name" value="Pyocin_S"/>
    <property type="match status" value="1"/>
</dbReference>
<dbReference type="CDD" id="cd00085">
    <property type="entry name" value="HNHc"/>
    <property type="match status" value="1"/>
</dbReference>
<organism evidence="9 10">
    <name type="scientific">Pseudomonas asplenii</name>
    <dbReference type="NCBI Taxonomy" id="53407"/>
    <lineage>
        <taxon>Bacteria</taxon>
        <taxon>Pseudomonadati</taxon>
        <taxon>Pseudomonadota</taxon>
        <taxon>Gammaproteobacteria</taxon>
        <taxon>Pseudomonadales</taxon>
        <taxon>Pseudomonadaceae</taxon>
        <taxon>Pseudomonas</taxon>
    </lineage>
</organism>
<evidence type="ECO:0000256" key="6">
    <source>
        <dbReference type="ARBA" id="ARBA00023022"/>
    </source>
</evidence>
<dbReference type="GO" id="GO:0016787">
    <property type="term" value="F:hydrolase activity"/>
    <property type="evidence" value="ECO:0007669"/>
    <property type="project" value="UniProtKB-KW"/>
</dbReference>
<dbReference type="Pfam" id="PF21431">
    <property type="entry name" value="Col-Pyo_DNase"/>
    <property type="match status" value="1"/>
</dbReference>
<evidence type="ECO:0000256" key="1">
    <source>
        <dbReference type="ARBA" id="ARBA00006811"/>
    </source>
</evidence>
<dbReference type="GeneID" id="300210392"/>
<dbReference type="GO" id="GO:0031640">
    <property type="term" value="P:killing of cells of another organism"/>
    <property type="evidence" value="ECO:0007669"/>
    <property type="project" value="UniProtKB-KW"/>
</dbReference>
<evidence type="ECO:0000256" key="3">
    <source>
        <dbReference type="ARBA" id="ARBA00022722"/>
    </source>
</evidence>
<protein>
    <submittedName>
        <fullName evidence="9">S-type Pyocin</fullName>
    </submittedName>
</protein>
<keyword evidence="10" id="KW-1185">Reference proteome</keyword>
<keyword evidence="7" id="KW-0078">Bacteriocin</keyword>
<dbReference type="InterPro" id="IPR044925">
    <property type="entry name" value="His-Me_finger_sf"/>
</dbReference>
<dbReference type="PRINTS" id="PR01300">
    <property type="entry name" value="PYOCINKILLER"/>
</dbReference>
<dbReference type="SUPFAM" id="SSF69369">
    <property type="entry name" value="Cloacin translocation domain"/>
    <property type="match status" value="1"/>
</dbReference>
<evidence type="ECO:0000313" key="9">
    <source>
        <dbReference type="EMBL" id="SDT41097.1"/>
    </source>
</evidence>
<dbReference type="Proteomes" id="UP000199524">
    <property type="component" value="Chromosome I"/>
</dbReference>
<dbReference type="InterPro" id="IPR016128">
    <property type="entry name" value="Pyosin/cloacin_T_dom"/>
</dbReference>